<proteinExistence type="predicted"/>
<comment type="caution">
    <text evidence="2">The sequence shown here is derived from an EMBL/GenBank/DDBJ whole genome shotgun (WGS) entry which is preliminary data.</text>
</comment>
<accession>A0A8E2I8Z6</accession>
<reference evidence="2 3" key="1">
    <citation type="submission" date="2017-01" db="EMBL/GenBank/DDBJ databases">
        <title>Draft genome sequence of Bacillus oleronius.</title>
        <authorList>
            <person name="Allam M."/>
        </authorList>
    </citation>
    <scope>NUCLEOTIDE SEQUENCE [LARGE SCALE GENOMIC DNA]</scope>
    <source>
        <strain evidence="2 3">DSM 9356</strain>
    </source>
</reference>
<evidence type="ECO:0000313" key="3">
    <source>
        <dbReference type="Proteomes" id="UP000189761"/>
    </source>
</evidence>
<feature type="transmembrane region" description="Helical" evidence="1">
    <location>
        <begin position="56"/>
        <end position="76"/>
    </location>
</feature>
<sequence length="107" mass="12713">MNSSRKEVIIKEIIYWKEHKMLPDHYCDYLLALYSEGEFENNHNDRMKGNKLVNRLSLFLILISDLLLISLFVIYFTELAFVLQMMILTSFVVLLLILGIYYSKKET</sequence>
<name>A0A8E2I8Z6_9BACI</name>
<dbReference type="AlphaFoldDB" id="A0A8E2I8Z6"/>
<dbReference type="Proteomes" id="UP000189761">
    <property type="component" value="Unassembled WGS sequence"/>
</dbReference>
<gene>
    <name evidence="2" type="ORF">BWZ43_07830</name>
</gene>
<evidence type="ECO:0000313" key="2">
    <source>
        <dbReference type="EMBL" id="OOP68879.1"/>
    </source>
</evidence>
<protein>
    <submittedName>
        <fullName evidence="2">Uncharacterized protein</fullName>
    </submittedName>
</protein>
<dbReference type="RefSeq" id="WP_078109893.1">
    <property type="nucleotide sequence ID" value="NZ_MTLA01000074.1"/>
</dbReference>
<evidence type="ECO:0000256" key="1">
    <source>
        <dbReference type="SAM" id="Phobius"/>
    </source>
</evidence>
<keyword evidence="3" id="KW-1185">Reference proteome</keyword>
<keyword evidence="1" id="KW-0472">Membrane</keyword>
<organism evidence="2 3">
    <name type="scientific">Heyndrickxia oleronia</name>
    <dbReference type="NCBI Taxonomy" id="38875"/>
    <lineage>
        <taxon>Bacteria</taxon>
        <taxon>Bacillati</taxon>
        <taxon>Bacillota</taxon>
        <taxon>Bacilli</taxon>
        <taxon>Bacillales</taxon>
        <taxon>Bacillaceae</taxon>
        <taxon>Heyndrickxia</taxon>
    </lineage>
</organism>
<keyword evidence="1" id="KW-1133">Transmembrane helix</keyword>
<feature type="transmembrane region" description="Helical" evidence="1">
    <location>
        <begin position="82"/>
        <end position="102"/>
    </location>
</feature>
<keyword evidence="1" id="KW-0812">Transmembrane</keyword>
<dbReference type="EMBL" id="MTLA01000074">
    <property type="protein sequence ID" value="OOP68879.1"/>
    <property type="molecule type" value="Genomic_DNA"/>
</dbReference>